<dbReference type="Proteomes" id="UP000183812">
    <property type="component" value="Unassembled WGS sequence"/>
</dbReference>
<dbReference type="RefSeq" id="WP_139182449.1">
    <property type="nucleotide sequence ID" value="NZ_CP119563.1"/>
</dbReference>
<proteinExistence type="predicted"/>
<name>A0A1G7LZC5_RHOCA</name>
<dbReference type="AlphaFoldDB" id="A0A1G7LZC5"/>
<gene>
    <name evidence="1" type="ORF">SAMN04244550_02427</name>
</gene>
<organism evidence="1 2">
    <name type="scientific">Rhodobacter capsulatus</name>
    <name type="common">Rhodopseudomonas capsulata</name>
    <dbReference type="NCBI Taxonomy" id="1061"/>
    <lineage>
        <taxon>Bacteria</taxon>
        <taxon>Pseudomonadati</taxon>
        <taxon>Pseudomonadota</taxon>
        <taxon>Alphaproteobacteria</taxon>
        <taxon>Rhodobacterales</taxon>
        <taxon>Rhodobacter group</taxon>
        <taxon>Rhodobacter</taxon>
    </lineage>
</organism>
<evidence type="ECO:0000313" key="2">
    <source>
        <dbReference type="Proteomes" id="UP000183812"/>
    </source>
</evidence>
<sequence length="82" mass="9083">MTVFVMLDETDARGFAFGQTVVNADAITRIVPEGPAHCRLLLNSCVTANRDGTLTPWEWERCQLFVAGTLQQVQLRLNMSAS</sequence>
<dbReference type="EMBL" id="FNAY01000012">
    <property type="protein sequence ID" value="SDF54270.1"/>
    <property type="molecule type" value="Genomic_DNA"/>
</dbReference>
<accession>A0A1G7LZC5</accession>
<evidence type="ECO:0000313" key="1">
    <source>
        <dbReference type="EMBL" id="SDF54270.1"/>
    </source>
</evidence>
<reference evidence="1 2" key="1">
    <citation type="submission" date="2016-10" db="EMBL/GenBank/DDBJ databases">
        <authorList>
            <person name="de Groot N.N."/>
        </authorList>
    </citation>
    <scope>NUCLEOTIDE SEQUENCE [LARGE SCALE GENOMIC DNA]</scope>
    <source>
        <strain evidence="2">DSM 938 / 37b4</strain>
    </source>
</reference>
<protein>
    <submittedName>
        <fullName evidence="1">Uncharacterized protein</fullName>
    </submittedName>
</protein>